<evidence type="ECO:0000256" key="1">
    <source>
        <dbReference type="SAM" id="Phobius"/>
    </source>
</evidence>
<reference evidence="3" key="1">
    <citation type="submission" date="2020-05" db="EMBL/GenBank/DDBJ databases">
        <authorList>
            <person name="Chiriac C."/>
            <person name="Salcher M."/>
            <person name="Ghai R."/>
            <person name="Kavagutti S V."/>
        </authorList>
    </citation>
    <scope>NUCLEOTIDE SEQUENCE</scope>
</reference>
<keyword evidence="1" id="KW-0812">Transmembrane</keyword>
<proteinExistence type="predicted"/>
<dbReference type="InterPro" id="IPR011460">
    <property type="entry name" value="Lcl_C"/>
</dbReference>
<accession>A0A6J6G3A1</accession>
<feature type="domain" description="Lcl C-terminal" evidence="2">
    <location>
        <begin position="265"/>
        <end position="377"/>
    </location>
</feature>
<evidence type="ECO:0000313" key="3">
    <source>
        <dbReference type="EMBL" id="CAB4595667.1"/>
    </source>
</evidence>
<organism evidence="3">
    <name type="scientific">freshwater metagenome</name>
    <dbReference type="NCBI Taxonomy" id="449393"/>
    <lineage>
        <taxon>unclassified sequences</taxon>
        <taxon>metagenomes</taxon>
        <taxon>ecological metagenomes</taxon>
    </lineage>
</organism>
<name>A0A6J6G3A1_9ZZZZ</name>
<protein>
    <submittedName>
        <fullName evidence="3">Unannotated protein</fullName>
    </submittedName>
</protein>
<dbReference type="EMBL" id="CAEZUI010000049">
    <property type="protein sequence ID" value="CAB4595667.1"/>
    <property type="molecule type" value="Genomic_DNA"/>
</dbReference>
<feature type="transmembrane region" description="Helical" evidence="1">
    <location>
        <begin position="24"/>
        <end position="41"/>
    </location>
</feature>
<evidence type="ECO:0000259" key="2">
    <source>
        <dbReference type="Pfam" id="PF07603"/>
    </source>
</evidence>
<keyword evidence="1" id="KW-1133">Transmembrane helix</keyword>
<dbReference type="Pfam" id="PF07603">
    <property type="entry name" value="Lcl_C"/>
    <property type="match status" value="1"/>
</dbReference>
<keyword evidence="1" id="KW-0472">Membrane</keyword>
<dbReference type="AlphaFoldDB" id="A0A6J6G3A1"/>
<sequence>MTYSQDSYHDDPVALKTSANKKKISPLLALVLLLVSGGFFLQTTLASNISLSSGTPVEFGQGILQSTACSGESQLTLTPNSAFTNVAGAGAYKFSSLTVSGIPDGCWGSEFIINAYGASDNAPLALFNSTSTSAVVYDNAGTFQVGAGASGMSLTSASNAFTITFTSPVALTSSVSRVTIQSGAHTPFYEIGSAGPGGGVIYYVSDAGFSCGPTFTTTGSPTGGLCHYLEAASTTTWTDASYDWLGDANTSVNTSDEIGAGYKNTLVMIAQSSRAGSSGTSSRAYTGGGKSDWHLPSKNDLNQMCKWQRGVTGVALTTLTTVCTGGTLNTGSGAVFVAAQYWSSSEGDAVQSWNQDFSSGGQYNHGKTTSYLVRPIRAF</sequence>
<gene>
    <name evidence="3" type="ORF">UFOPK1807_00524</name>
</gene>